<feature type="chain" id="PRO_5039022246" evidence="4">
    <location>
        <begin position="23"/>
        <end position="313"/>
    </location>
</feature>
<dbReference type="AlphaFoldDB" id="A0A841C0J9"/>
<name>A0A841C0J9_9ACTN</name>
<dbReference type="InterPro" id="IPR003610">
    <property type="entry name" value="CBM5/12"/>
</dbReference>
<dbReference type="GO" id="GO:0005975">
    <property type="term" value="P:carbohydrate metabolic process"/>
    <property type="evidence" value="ECO:0007669"/>
    <property type="project" value="InterPro"/>
</dbReference>
<evidence type="ECO:0000256" key="1">
    <source>
        <dbReference type="ARBA" id="ARBA00022729"/>
    </source>
</evidence>
<evidence type="ECO:0000313" key="6">
    <source>
        <dbReference type="EMBL" id="MBB5872480.1"/>
    </source>
</evidence>
<dbReference type="SUPFAM" id="SSF51055">
    <property type="entry name" value="Carbohydrate binding domain"/>
    <property type="match status" value="1"/>
</dbReference>
<evidence type="ECO:0000259" key="5">
    <source>
        <dbReference type="SMART" id="SM00495"/>
    </source>
</evidence>
<evidence type="ECO:0000313" key="7">
    <source>
        <dbReference type="Proteomes" id="UP000587527"/>
    </source>
</evidence>
<dbReference type="SUPFAM" id="SSF81296">
    <property type="entry name" value="E set domains"/>
    <property type="match status" value="1"/>
</dbReference>
<dbReference type="EMBL" id="JACHMN010000003">
    <property type="protein sequence ID" value="MBB5872480.1"/>
    <property type="molecule type" value="Genomic_DNA"/>
</dbReference>
<keyword evidence="7" id="KW-1185">Reference proteome</keyword>
<dbReference type="InterPro" id="IPR014756">
    <property type="entry name" value="Ig_E-set"/>
</dbReference>
<dbReference type="SMART" id="SM00495">
    <property type="entry name" value="ChtBD3"/>
    <property type="match status" value="1"/>
</dbReference>
<keyword evidence="2" id="KW-0378">Hydrolase</keyword>
<gene>
    <name evidence="6" type="ORF">F4553_005914</name>
</gene>
<dbReference type="PANTHER" id="PTHR34823:SF1">
    <property type="entry name" value="CHITIN-BINDING TYPE-4 DOMAIN-CONTAINING PROTEIN"/>
    <property type="match status" value="1"/>
</dbReference>
<comment type="caution">
    <text evidence="6">The sequence shown here is derived from an EMBL/GenBank/DDBJ whole genome shotgun (WGS) entry which is preliminary data.</text>
</comment>
<reference evidence="6 7" key="1">
    <citation type="submission" date="2020-08" db="EMBL/GenBank/DDBJ databases">
        <title>Sequencing the genomes of 1000 actinobacteria strains.</title>
        <authorList>
            <person name="Klenk H.-P."/>
        </authorList>
    </citation>
    <scope>NUCLEOTIDE SEQUENCE [LARGE SCALE GENOMIC DNA]</scope>
    <source>
        <strain evidence="6 7">DSM 45362</strain>
    </source>
</reference>
<evidence type="ECO:0000256" key="2">
    <source>
        <dbReference type="ARBA" id="ARBA00022801"/>
    </source>
</evidence>
<dbReference type="Proteomes" id="UP000587527">
    <property type="component" value="Unassembled WGS sequence"/>
</dbReference>
<evidence type="ECO:0000256" key="4">
    <source>
        <dbReference type="SAM" id="SignalP"/>
    </source>
</evidence>
<dbReference type="PANTHER" id="PTHR34823">
    <property type="entry name" value="GLCNAC-BINDING PROTEIN A"/>
    <property type="match status" value="1"/>
</dbReference>
<dbReference type="Pfam" id="PF03067">
    <property type="entry name" value="LPMO_10"/>
    <property type="match status" value="1"/>
</dbReference>
<dbReference type="Pfam" id="PF02839">
    <property type="entry name" value="CBM_5_12"/>
    <property type="match status" value="1"/>
</dbReference>
<proteinExistence type="predicted"/>
<dbReference type="Gene3D" id="2.70.50.50">
    <property type="entry name" value="chitin-binding protein cbp21"/>
    <property type="match status" value="1"/>
</dbReference>
<sequence>MRLRFAASTAVAVAAVSTVAAAMIATGSASGHGTSTNPVSRVYGCYLEGPESPDTPACQAAVAAGGTQALYDWNEINQAAANGQHRTLIPDGKLCSANRAKYAAFDAPRTDWPTTTLPTSGSYTFQFRATAPHVGTFEFYATKQGYSATSALKWSDLDATPFLRVTNPVVSNGYYTITGHLPTGRTGRHLIYIIWQRSDSTEAFYSCSDVIFGSAPPTSTPPSPSASASVSPSASASPSPSRSTSPSVSPSASKSPSASPSTSTGTYAAWVAGKAYAIGNRVGYAGKNYECIQAHTSLNGWEPPNVAALWKLV</sequence>
<dbReference type="InterPro" id="IPR036573">
    <property type="entry name" value="CBM_sf_5/12"/>
</dbReference>
<keyword evidence="1 4" id="KW-0732">Signal</keyword>
<dbReference type="GO" id="GO:0030246">
    <property type="term" value="F:carbohydrate binding"/>
    <property type="evidence" value="ECO:0007669"/>
    <property type="project" value="InterPro"/>
</dbReference>
<feature type="region of interest" description="Disordered" evidence="3">
    <location>
        <begin position="216"/>
        <end position="263"/>
    </location>
</feature>
<dbReference type="Gene3D" id="2.10.10.20">
    <property type="entry name" value="Carbohydrate-binding module superfamily 5/12"/>
    <property type="match status" value="1"/>
</dbReference>
<feature type="signal peptide" evidence="4">
    <location>
        <begin position="1"/>
        <end position="22"/>
    </location>
</feature>
<dbReference type="CDD" id="cd12214">
    <property type="entry name" value="ChiA1_BD"/>
    <property type="match status" value="1"/>
</dbReference>
<evidence type="ECO:0000256" key="3">
    <source>
        <dbReference type="SAM" id="MobiDB-lite"/>
    </source>
</evidence>
<dbReference type="InterPro" id="IPR051024">
    <property type="entry name" value="GlcNAc_Chitin_IntDeg"/>
</dbReference>
<feature type="compositionally biased region" description="Low complexity" evidence="3">
    <location>
        <begin position="225"/>
        <end position="263"/>
    </location>
</feature>
<feature type="domain" description="Chitin-binding type-3" evidence="5">
    <location>
        <begin position="267"/>
        <end position="313"/>
    </location>
</feature>
<accession>A0A841C0J9</accession>
<organism evidence="6 7">
    <name type="scientific">Allocatelliglobosispora scoriae</name>
    <dbReference type="NCBI Taxonomy" id="643052"/>
    <lineage>
        <taxon>Bacteria</taxon>
        <taxon>Bacillati</taxon>
        <taxon>Actinomycetota</taxon>
        <taxon>Actinomycetes</taxon>
        <taxon>Micromonosporales</taxon>
        <taxon>Micromonosporaceae</taxon>
        <taxon>Allocatelliglobosispora</taxon>
    </lineage>
</organism>
<dbReference type="GO" id="GO:0005576">
    <property type="term" value="C:extracellular region"/>
    <property type="evidence" value="ECO:0007669"/>
    <property type="project" value="InterPro"/>
</dbReference>
<dbReference type="RefSeq" id="WP_184842178.1">
    <property type="nucleotide sequence ID" value="NZ_JACHMN010000003.1"/>
</dbReference>
<protein>
    <submittedName>
        <fullName evidence="6">Chitin-binding protein</fullName>
    </submittedName>
</protein>
<dbReference type="GO" id="GO:0004553">
    <property type="term" value="F:hydrolase activity, hydrolyzing O-glycosyl compounds"/>
    <property type="evidence" value="ECO:0007669"/>
    <property type="project" value="InterPro"/>
</dbReference>
<dbReference type="CDD" id="cd21177">
    <property type="entry name" value="LPMO_AA10"/>
    <property type="match status" value="1"/>
</dbReference>
<dbReference type="InterPro" id="IPR004302">
    <property type="entry name" value="Cellulose/chitin-bd_N"/>
</dbReference>